<dbReference type="AlphaFoldDB" id="A0A7Z1A4Q6"/>
<protein>
    <submittedName>
        <fullName evidence="1">Uncharacterized protein</fullName>
    </submittedName>
</protein>
<proteinExistence type="predicted"/>
<reference evidence="1 2" key="1">
    <citation type="journal article" date="2016" name="Genome Biol. Evol.">
        <title>Comparative Genomic Analyses of the Moraxella catarrhalis Serosensitive and Seroresistant Lineages Demonstrate Their Independent Evolution.</title>
        <authorList>
            <person name="Earl J.P."/>
            <person name="de Vries S.P."/>
            <person name="Ahmed A."/>
            <person name="Powell E."/>
            <person name="Schultz M.P."/>
            <person name="Hermans P.W."/>
            <person name="Hill D.J."/>
            <person name="Zhou Z."/>
            <person name="Constantinidou C.I."/>
            <person name="Hu F.Z."/>
            <person name="Bootsma H.J."/>
            <person name="Ehrlich G.D."/>
        </authorList>
    </citation>
    <scope>NUCLEOTIDE SEQUENCE [LARGE SCALE GENOMIC DNA]</scope>
    <source>
        <strain evidence="1 2">Z7574</strain>
    </source>
</reference>
<organism evidence="1 2">
    <name type="scientific">Moraxella catarrhalis</name>
    <name type="common">Branhamella catarrhalis</name>
    <dbReference type="NCBI Taxonomy" id="480"/>
    <lineage>
        <taxon>Bacteria</taxon>
        <taxon>Pseudomonadati</taxon>
        <taxon>Pseudomonadota</taxon>
        <taxon>Gammaproteobacteria</taxon>
        <taxon>Moraxellales</taxon>
        <taxon>Moraxellaceae</taxon>
        <taxon>Moraxella</taxon>
    </lineage>
</organism>
<evidence type="ECO:0000313" key="2">
    <source>
        <dbReference type="Proteomes" id="UP000078446"/>
    </source>
</evidence>
<accession>A0A7Z1A4Q6</accession>
<dbReference type="EMBL" id="LXHE01000002">
    <property type="protein sequence ID" value="OAV02057.1"/>
    <property type="molecule type" value="Genomic_DNA"/>
</dbReference>
<comment type="caution">
    <text evidence="1">The sequence shown here is derived from an EMBL/GenBank/DDBJ whole genome shotgun (WGS) entry which is preliminary data.</text>
</comment>
<evidence type="ECO:0000313" key="1">
    <source>
        <dbReference type="EMBL" id="OAV02057.1"/>
    </source>
</evidence>
<name>A0A7Z1A4Q6_MORCA</name>
<gene>
    <name evidence="1" type="ORF">AO382_0423</name>
</gene>
<sequence length="54" mass="6426">MKLQSHHGHMLDRAVNFLVECFNDKFVKCLIIFHYDTGLNHQNPLNCHFDITNR</sequence>
<dbReference type="Proteomes" id="UP000078446">
    <property type="component" value="Unassembled WGS sequence"/>
</dbReference>